<name>A0A8J7G9T5_9ACTN</name>
<dbReference type="InterPro" id="IPR009781">
    <property type="entry name" value="DUF1345"/>
</dbReference>
<keyword evidence="3" id="KW-1185">Reference proteome</keyword>
<gene>
    <name evidence="2" type="ORF">IW245_002607</name>
</gene>
<keyword evidence="1" id="KW-0472">Membrane</keyword>
<reference evidence="2" key="1">
    <citation type="submission" date="2020-11" db="EMBL/GenBank/DDBJ databases">
        <title>Sequencing the genomes of 1000 actinobacteria strains.</title>
        <authorList>
            <person name="Klenk H.-P."/>
        </authorList>
    </citation>
    <scope>NUCLEOTIDE SEQUENCE</scope>
    <source>
        <strain evidence="2">DSM 45356</strain>
    </source>
</reference>
<sequence>MATRTRADRGSWWDQQARVKLLVSLVVGLIGGGLGLVVGAGVSAVLIAWDVLAAVFSVWIWWTVWGLDPTSTAGHARREDPGREVADLVLVVAALASLVAVGVVLVSAGHAHGAARYLRAGFAVASVVVSWILVHTVFALKYARLYYSGEAGGIEFNEEDEPQYTDFAYLAFTIGMTFQVSDTNLKTKEIRRTALHHAWLSFPLGTVIIAASINLIAGLAP</sequence>
<feature type="transmembrane region" description="Helical" evidence="1">
    <location>
        <begin position="120"/>
        <end position="140"/>
    </location>
</feature>
<protein>
    <submittedName>
        <fullName evidence="2">Putative membrane protein</fullName>
    </submittedName>
</protein>
<evidence type="ECO:0000313" key="2">
    <source>
        <dbReference type="EMBL" id="MBG6136413.1"/>
    </source>
</evidence>
<keyword evidence="1" id="KW-0812">Transmembrane</keyword>
<evidence type="ECO:0000313" key="3">
    <source>
        <dbReference type="Proteomes" id="UP000622552"/>
    </source>
</evidence>
<feature type="transmembrane region" description="Helical" evidence="1">
    <location>
        <begin position="21"/>
        <end position="40"/>
    </location>
</feature>
<dbReference type="RefSeq" id="WP_197003393.1">
    <property type="nucleotide sequence ID" value="NZ_BONS01000015.1"/>
</dbReference>
<dbReference type="Proteomes" id="UP000622552">
    <property type="component" value="Unassembled WGS sequence"/>
</dbReference>
<comment type="caution">
    <text evidence="2">The sequence shown here is derived from an EMBL/GenBank/DDBJ whole genome shotgun (WGS) entry which is preliminary data.</text>
</comment>
<evidence type="ECO:0000256" key="1">
    <source>
        <dbReference type="SAM" id="Phobius"/>
    </source>
</evidence>
<keyword evidence="1" id="KW-1133">Transmembrane helix</keyword>
<feature type="transmembrane region" description="Helical" evidence="1">
    <location>
        <begin position="198"/>
        <end position="220"/>
    </location>
</feature>
<dbReference type="AlphaFoldDB" id="A0A8J7G9T5"/>
<accession>A0A8J7G9T5</accession>
<dbReference type="EMBL" id="JADOUF010000001">
    <property type="protein sequence ID" value="MBG6136413.1"/>
    <property type="molecule type" value="Genomic_DNA"/>
</dbReference>
<organism evidence="2 3">
    <name type="scientific">Longispora fulva</name>
    <dbReference type="NCBI Taxonomy" id="619741"/>
    <lineage>
        <taxon>Bacteria</taxon>
        <taxon>Bacillati</taxon>
        <taxon>Actinomycetota</taxon>
        <taxon>Actinomycetes</taxon>
        <taxon>Micromonosporales</taxon>
        <taxon>Micromonosporaceae</taxon>
        <taxon>Longispora</taxon>
    </lineage>
</organism>
<feature type="transmembrane region" description="Helical" evidence="1">
    <location>
        <begin position="88"/>
        <end position="108"/>
    </location>
</feature>
<dbReference type="Pfam" id="PF07077">
    <property type="entry name" value="DUF1345"/>
    <property type="match status" value="1"/>
</dbReference>
<feature type="transmembrane region" description="Helical" evidence="1">
    <location>
        <begin position="46"/>
        <end position="67"/>
    </location>
</feature>
<proteinExistence type="predicted"/>